<dbReference type="Gene3D" id="3.40.50.720">
    <property type="entry name" value="NAD(P)-binding Rossmann-like Domain"/>
    <property type="match status" value="1"/>
</dbReference>
<dbReference type="SMART" id="SM00822">
    <property type="entry name" value="PKS_KR"/>
    <property type="match status" value="1"/>
</dbReference>
<proteinExistence type="inferred from homology"/>
<dbReference type="KEGG" id="nah:F5544_03330"/>
<protein>
    <submittedName>
        <fullName evidence="5">SDR family NAD(P)-dependent oxidoreductase</fullName>
    </submittedName>
</protein>
<dbReference type="InterPro" id="IPR057326">
    <property type="entry name" value="KR_dom"/>
</dbReference>
<reference evidence="5 6" key="1">
    <citation type="journal article" date="2019" name="ACS Chem. Biol.">
        <title>Identification and Mobilization of a Cryptic Antibiotic Biosynthesis Gene Locus from a Human-Pathogenic Nocardia Isolate.</title>
        <authorList>
            <person name="Herisse M."/>
            <person name="Ishida K."/>
            <person name="Porter J.L."/>
            <person name="Howden B."/>
            <person name="Hertweck C."/>
            <person name="Stinear T.P."/>
            <person name="Pidot S.J."/>
        </authorList>
    </citation>
    <scope>NUCLEOTIDE SEQUENCE [LARGE SCALE GENOMIC DNA]</scope>
    <source>
        <strain evidence="5 6">AUSMDU00012717</strain>
    </source>
</reference>
<evidence type="ECO:0000259" key="4">
    <source>
        <dbReference type="SMART" id="SM00822"/>
    </source>
</evidence>
<evidence type="ECO:0000313" key="5">
    <source>
        <dbReference type="EMBL" id="QIS08585.1"/>
    </source>
</evidence>
<dbReference type="PRINTS" id="PR00081">
    <property type="entry name" value="GDHRDH"/>
</dbReference>
<dbReference type="InterPro" id="IPR002347">
    <property type="entry name" value="SDR_fam"/>
</dbReference>
<dbReference type="CDD" id="cd05233">
    <property type="entry name" value="SDR_c"/>
    <property type="match status" value="1"/>
</dbReference>
<keyword evidence="6" id="KW-1185">Reference proteome</keyword>
<organism evidence="5 6">
    <name type="scientific">Nocardia arthritidis</name>
    <dbReference type="NCBI Taxonomy" id="228602"/>
    <lineage>
        <taxon>Bacteria</taxon>
        <taxon>Bacillati</taxon>
        <taxon>Actinomycetota</taxon>
        <taxon>Actinomycetes</taxon>
        <taxon>Mycobacteriales</taxon>
        <taxon>Nocardiaceae</taxon>
        <taxon>Nocardia</taxon>
    </lineage>
</organism>
<dbReference type="AlphaFoldDB" id="A0A6G9Y5R4"/>
<comment type="similarity">
    <text evidence="1 3">Belongs to the short-chain dehydrogenases/reductases (SDR) family.</text>
</comment>
<dbReference type="PANTHER" id="PTHR24322">
    <property type="entry name" value="PKSB"/>
    <property type="match status" value="1"/>
</dbReference>
<dbReference type="InterPro" id="IPR036291">
    <property type="entry name" value="NAD(P)-bd_dom_sf"/>
</dbReference>
<dbReference type="NCBIfam" id="NF005878">
    <property type="entry name" value="PRK07825.1"/>
    <property type="match status" value="1"/>
</dbReference>
<evidence type="ECO:0000256" key="1">
    <source>
        <dbReference type="ARBA" id="ARBA00006484"/>
    </source>
</evidence>
<evidence type="ECO:0000256" key="2">
    <source>
        <dbReference type="ARBA" id="ARBA00023002"/>
    </source>
</evidence>
<dbReference type="PRINTS" id="PR00080">
    <property type="entry name" value="SDRFAMILY"/>
</dbReference>
<dbReference type="Proteomes" id="UP000503540">
    <property type="component" value="Chromosome"/>
</dbReference>
<dbReference type="EMBL" id="CP046172">
    <property type="protein sequence ID" value="QIS08585.1"/>
    <property type="molecule type" value="Genomic_DNA"/>
</dbReference>
<evidence type="ECO:0000256" key="3">
    <source>
        <dbReference type="RuleBase" id="RU000363"/>
    </source>
</evidence>
<dbReference type="InterPro" id="IPR020904">
    <property type="entry name" value="Sc_DH/Rdtase_CS"/>
</dbReference>
<dbReference type="Pfam" id="PF00106">
    <property type="entry name" value="adh_short"/>
    <property type="match status" value="1"/>
</dbReference>
<name>A0A6G9Y5R4_9NOCA</name>
<sequence length="326" mass="34437">MLTPRIRSHLPGVGPQAYPSDMRGVRAAAPMRNCEKGAEMTTADGAKLLAGKVVAITGGARGIGRATAEAFLRSGAAVAIGDIDVELVAKTAAELGAEPDARVLGLPVNVTDKAAFAAFLDEVERELGPLDVLVNNAGIMPTGLFAEEDEAMTERIIDINLRGVIIGSRLATRRFLARKSGHLINIASLAGAQGFPGLATYCATKHAVVGFSSALHLELKEHGVHVSVVLPGIVRTELSAGAKMPGWIEPLTTVDPEDVANAVVRTVIREKALVTVPRRLAAIIKSAQLLPYRAQLAVAAFTGATTAFTQPDPAVREIYHRRLREQ</sequence>
<dbReference type="PANTHER" id="PTHR24322:SF736">
    <property type="entry name" value="RETINOL DEHYDROGENASE 10"/>
    <property type="match status" value="1"/>
</dbReference>
<gene>
    <name evidence="5" type="ORF">F5544_03330</name>
</gene>
<dbReference type="GO" id="GO:0016616">
    <property type="term" value="F:oxidoreductase activity, acting on the CH-OH group of donors, NAD or NADP as acceptor"/>
    <property type="evidence" value="ECO:0007669"/>
    <property type="project" value="TreeGrafter"/>
</dbReference>
<dbReference type="FunFam" id="3.40.50.720:FF:000084">
    <property type="entry name" value="Short-chain dehydrogenase reductase"/>
    <property type="match status" value="1"/>
</dbReference>
<dbReference type="PROSITE" id="PS00061">
    <property type="entry name" value="ADH_SHORT"/>
    <property type="match status" value="1"/>
</dbReference>
<accession>A0A6G9Y5R4</accession>
<keyword evidence="2" id="KW-0560">Oxidoreductase</keyword>
<dbReference type="SUPFAM" id="SSF51735">
    <property type="entry name" value="NAD(P)-binding Rossmann-fold domains"/>
    <property type="match status" value="1"/>
</dbReference>
<evidence type="ECO:0000313" key="6">
    <source>
        <dbReference type="Proteomes" id="UP000503540"/>
    </source>
</evidence>
<feature type="domain" description="Ketoreductase" evidence="4">
    <location>
        <begin position="52"/>
        <end position="237"/>
    </location>
</feature>